<feature type="region of interest" description="Disordered" evidence="2">
    <location>
        <begin position="319"/>
        <end position="409"/>
    </location>
</feature>
<feature type="compositionally biased region" description="Basic and acidic residues" evidence="2">
    <location>
        <begin position="450"/>
        <end position="471"/>
    </location>
</feature>
<name>A0A9Q8QH50_9HYPO</name>
<feature type="domain" description="CS" evidence="4">
    <location>
        <begin position="234"/>
        <end position="324"/>
    </location>
</feature>
<dbReference type="OrthoDB" id="1898560at2759"/>
<accession>A0A9Q8QH50</accession>
<dbReference type="KEGG" id="ptkz:JDV02_004822"/>
<dbReference type="Pfam" id="PF04969">
    <property type="entry name" value="CS"/>
    <property type="match status" value="1"/>
</dbReference>
<dbReference type="InterPro" id="IPR008978">
    <property type="entry name" value="HSP20-like_chaperone"/>
</dbReference>
<keyword evidence="6" id="KW-1185">Reference proteome</keyword>
<evidence type="ECO:0000259" key="3">
    <source>
        <dbReference type="PROSITE" id="PS51048"/>
    </source>
</evidence>
<feature type="region of interest" description="Disordered" evidence="2">
    <location>
        <begin position="436"/>
        <end position="471"/>
    </location>
</feature>
<dbReference type="GO" id="GO:0051087">
    <property type="term" value="F:protein-folding chaperone binding"/>
    <property type="evidence" value="ECO:0007669"/>
    <property type="project" value="InterPro"/>
</dbReference>
<proteinExistence type="inferred from homology"/>
<dbReference type="Pfam" id="PF05002">
    <property type="entry name" value="SGS"/>
    <property type="match status" value="1"/>
</dbReference>
<dbReference type="SUPFAM" id="SSF48452">
    <property type="entry name" value="TPR-like"/>
    <property type="match status" value="1"/>
</dbReference>
<comment type="similarity">
    <text evidence="1">Belongs to the SGT1 family.</text>
</comment>
<dbReference type="PROSITE" id="PS51048">
    <property type="entry name" value="SGS"/>
    <property type="match status" value="1"/>
</dbReference>
<dbReference type="PANTHER" id="PTHR45862">
    <property type="entry name" value="PROTEIN SGT1 HOMOLOG"/>
    <property type="match status" value="1"/>
</dbReference>
<feature type="compositionally biased region" description="Polar residues" evidence="2">
    <location>
        <begin position="437"/>
        <end position="449"/>
    </location>
</feature>
<evidence type="ECO:0000256" key="2">
    <source>
        <dbReference type="SAM" id="MobiDB-lite"/>
    </source>
</evidence>
<dbReference type="AlphaFoldDB" id="A0A9Q8QH50"/>
<feature type="compositionally biased region" description="Low complexity" evidence="2">
    <location>
        <begin position="363"/>
        <end position="383"/>
    </location>
</feature>
<evidence type="ECO:0000256" key="1">
    <source>
        <dbReference type="ARBA" id="ARBA00008509"/>
    </source>
</evidence>
<feature type="compositionally biased region" description="Polar residues" evidence="2">
    <location>
        <begin position="334"/>
        <end position="347"/>
    </location>
</feature>
<dbReference type="InterPro" id="IPR007052">
    <property type="entry name" value="CS_dom"/>
</dbReference>
<dbReference type="InterPro" id="IPR044563">
    <property type="entry name" value="Sgt1-like"/>
</dbReference>
<dbReference type="InterPro" id="IPR007699">
    <property type="entry name" value="SGS_dom"/>
</dbReference>
<organism evidence="5 6">
    <name type="scientific">Purpureocillium takamizusanense</name>
    <dbReference type="NCBI Taxonomy" id="2060973"/>
    <lineage>
        <taxon>Eukaryota</taxon>
        <taxon>Fungi</taxon>
        <taxon>Dikarya</taxon>
        <taxon>Ascomycota</taxon>
        <taxon>Pezizomycotina</taxon>
        <taxon>Sordariomycetes</taxon>
        <taxon>Hypocreomycetidae</taxon>
        <taxon>Hypocreales</taxon>
        <taxon>Ophiocordycipitaceae</taxon>
        <taxon>Purpureocillium</taxon>
    </lineage>
</organism>
<dbReference type="SUPFAM" id="SSF49764">
    <property type="entry name" value="HSP20-like chaperones"/>
    <property type="match status" value="1"/>
</dbReference>
<evidence type="ECO:0000313" key="6">
    <source>
        <dbReference type="Proteomes" id="UP000829364"/>
    </source>
</evidence>
<dbReference type="Gene3D" id="1.25.40.10">
    <property type="entry name" value="Tetratricopeptide repeat domain"/>
    <property type="match status" value="1"/>
</dbReference>
<dbReference type="InterPro" id="IPR011990">
    <property type="entry name" value="TPR-like_helical_dom_sf"/>
</dbReference>
<feature type="domain" description="SGS" evidence="3">
    <location>
        <begin position="386"/>
        <end position="471"/>
    </location>
</feature>
<reference evidence="5" key="1">
    <citation type="submission" date="2021-11" db="EMBL/GenBank/DDBJ databases">
        <title>Purpureocillium_takamizusanense_genome.</title>
        <authorList>
            <person name="Nguyen N.-H."/>
        </authorList>
    </citation>
    <scope>NUCLEOTIDE SEQUENCE</scope>
    <source>
        <strain evidence="5">PT3</strain>
    </source>
</reference>
<dbReference type="Proteomes" id="UP000829364">
    <property type="component" value="Chromosome 4"/>
</dbReference>
<dbReference type="RefSeq" id="XP_047842043.1">
    <property type="nucleotide sequence ID" value="XM_047986063.1"/>
</dbReference>
<dbReference type="Gene3D" id="2.60.40.790">
    <property type="match status" value="1"/>
</dbReference>
<sequence length="471" mass="51392">MSHITLARQGLDAVEAKQWDEAVTKLSKALQQSTNPAWLVGRSKALVGLKRFDEALDDANLAWHQAWERNKRPLLVDAQYRRAIAYYRLGQLANADCCCVYAMRLVKGSPAKEKEDPKLALMDERGRWKPTLADAMEEARTDDFNVGDGASGMALATKPKPTSSQSSEWRLASTLRMQILRALDSLPEDDPARVVTTSLVPEEKKLAVLASKETMTSEPTVAAQPAAKPVVPHGTPLRLQDFQSNTTMSVSIFSKGNDKEKLKVEFTPSAVRMDPVVYPGGEEKEFVLELWGEIDAAASKYTVTANKVELTLAKKTPGKWAKLQKDEDGGTAAAVTSVSETPKASSEGNKEDTALPAQPPQPVAEQPKVTPAPAAAATTTTTAGPSYPSSSRTGPKNWDKIGAEAGDDEEDADVNLFFKKLYKNATPEQQRAMMKSFTESNGTTLSTDWNDVKERKVETKPPEGVEAKKWS</sequence>
<dbReference type="PROSITE" id="PS51203">
    <property type="entry name" value="CS"/>
    <property type="match status" value="1"/>
</dbReference>
<evidence type="ECO:0000259" key="4">
    <source>
        <dbReference type="PROSITE" id="PS51203"/>
    </source>
</evidence>
<protein>
    <submittedName>
        <fullName evidence="5">Cochaperone protein</fullName>
    </submittedName>
</protein>
<dbReference type="GeneID" id="72066773"/>
<dbReference type="EMBL" id="CP086357">
    <property type="protein sequence ID" value="UNI18562.1"/>
    <property type="molecule type" value="Genomic_DNA"/>
</dbReference>
<dbReference type="CDD" id="cd06466">
    <property type="entry name" value="p23_CS_SGT1_like"/>
    <property type="match status" value="1"/>
</dbReference>
<evidence type="ECO:0000313" key="5">
    <source>
        <dbReference type="EMBL" id="UNI18562.1"/>
    </source>
</evidence>
<gene>
    <name evidence="5" type="primary">SGT1</name>
    <name evidence="5" type="ORF">JDV02_004822</name>
</gene>